<comment type="caution">
    <text evidence="2">The sequence shown here is derived from an EMBL/GenBank/DDBJ whole genome shotgun (WGS) entry which is preliminary data.</text>
</comment>
<organism evidence="2 3">
    <name type="scientific">Theileria equi strain WA</name>
    <dbReference type="NCBI Taxonomy" id="1537102"/>
    <lineage>
        <taxon>Eukaryota</taxon>
        <taxon>Sar</taxon>
        <taxon>Alveolata</taxon>
        <taxon>Apicomplexa</taxon>
        <taxon>Aconoidasida</taxon>
        <taxon>Piroplasmida</taxon>
        <taxon>Theileriidae</taxon>
        <taxon>Theileria</taxon>
    </lineage>
</organism>
<feature type="transmembrane region" description="Helical" evidence="1">
    <location>
        <begin position="161"/>
        <end position="181"/>
    </location>
</feature>
<dbReference type="Proteomes" id="UP000031512">
    <property type="component" value="Unassembled WGS sequence"/>
</dbReference>
<name>L1LDY9_THEEQ</name>
<protein>
    <submittedName>
        <fullName evidence="2">Uncharacterized protein</fullName>
    </submittedName>
</protein>
<keyword evidence="1" id="KW-1133">Transmembrane helix</keyword>
<sequence length="204" mass="23000">METLLQDKCAVTLLGALNLVLIKVCFERCHSGFASWVSRLILALMYKVSSDGAIVGALSNIGEFISDALGLPIASLMALHRFPFVGDAMIDSLATTHSEELLLWVKAKLIWMLKLLDAPSFLYFEVFALFFIMLVVRTLLLILLVFLLYTQLRRWKSLRKTAPIAIVTLKQITCAMVLNTLIYRNPFSFWLITGSLVMLILEKL</sequence>
<dbReference type="GeneID" id="15807970"/>
<evidence type="ECO:0000313" key="2">
    <source>
        <dbReference type="EMBL" id="EKX73566.1"/>
    </source>
</evidence>
<dbReference type="EMBL" id="ACOU01000002">
    <property type="protein sequence ID" value="EKX73566.1"/>
    <property type="molecule type" value="Genomic_DNA"/>
</dbReference>
<dbReference type="VEuPathDB" id="PiroplasmaDB:BEWA_036020"/>
<keyword evidence="3" id="KW-1185">Reference proteome</keyword>
<accession>L1LDY9</accession>
<feature type="transmembrane region" description="Helical" evidence="1">
    <location>
        <begin position="121"/>
        <end position="149"/>
    </location>
</feature>
<keyword evidence="1" id="KW-0812">Transmembrane</keyword>
<evidence type="ECO:0000256" key="1">
    <source>
        <dbReference type="SAM" id="Phobius"/>
    </source>
</evidence>
<reference evidence="2 3" key="1">
    <citation type="journal article" date="2012" name="BMC Genomics">
        <title>Comparative genomic analysis and phylogenetic position of Theileria equi.</title>
        <authorList>
            <person name="Kappmeyer L.S."/>
            <person name="Thiagarajan M."/>
            <person name="Herndon D.R."/>
            <person name="Ramsay J.D."/>
            <person name="Caler E."/>
            <person name="Djikeng A."/>
            <person name="Gillespie J.J."/>
            <person name="Lau A.O."/>
            <person name="Roalson E.H."/>
            <person name="Silva J.C."/>
            <person name="Silva M.G."/>
            <person name="Suarez C.E."/>
            <person name="Ueti M.W."/>
            <person name="Nene V.M."/>
            <person name="Mealey R.H."/>
            <person name="Knowles D.P."/>
            <person name="Brayton K.A."/>
        </authorList>
    </citation>
    <scope>NUCLEOTIDE SEQUENCE [LARGE SCALE GENOMIC DNA]</scope>
    <source>
        <strain evidence="2 3">WA</strain>
    </source>
</reference>
<gene>
    <name evidence="2" type="ORF">BEWA_036020</name>
</gene>
<dbReference type="KEGG" id="beq:BEWA_036020"/>
<proteinExistence type="predicted"/>
<dbReference type="RefSeq" id="XP_004833018.1">
    <property type="nucleotide sequence ID" value="XM_004832961.1"/>
</dbReference>
<dbReference type="AlphaFoldDB" id="L1LDY9"/>
<evidence type="ECO:0000313" key="3">
    <source>
        <dbReference type="Proteomes" id="UP000031512"/>
    </source>
</evidence>
<keyword evidence="1" id="KW-0472">Membrane</keyword>